<feature type="compositionally biased region" description="Basic and acidic residues" evidence="4">
    <location>
        <begin position="313"/>
        <end position="323"/>
    </location>
</feature>
<dbReference type="AlphaFoldDB" id="A0AAP0DFI8"/>
<dbReference type="GO" id="GO:0008270">
    <property type="term" value="F:zinc ion binding"/>
    <property type="evidence" value="ECO:0007669"/>
    <property type="project" value="UniProtKB-KW"/>
</dbReference>
<evidence type="ECO:0000259" key="5">
    <source>
        <dbReference type="PROSITE" id="PS50090"/>
    </source>
</evidence>
<evidence type="ECO:0000313" key="6">
    <source>
        <dbReference type="EMBL" id="KAK9071812.1"/>
    </source>
</evidence>
<dbReference type="InterPro" id="IPR013083">
    <property type="entry name" value="Znf_RING/FYVE/PHD"/>
</dbReference>
<dbReference type="Proteomes" id="UP001408789">
    <property type="component" value="Unassembled WGS sequence"/>
</dbReference>
<proteinExistence type="predicted"/>
<feature type="compositionally biased region" description="Polar residues" evidence="4">
    <location>
        <begin position="539"/>
        <end position="581"/>
    </location>
</feature>
<evidence type="ECO:0000256" key="2">
    <source>
        <dbReference type="ARBA" id="ARBA00022771"/>
    </source>
</evidence>
<dbReference type="PANTHER" id="PTHR47863">
    <property type="entry name" value="RING/FYVE/PHD ZINC FINGER SUPERFAMILY PROTEIN"/>
    <property type="match status" value="1"/>
</dbReference>
<protein>
    <recommendedName>
        <fullName evidence="5">Myb-like domain-containing protein</fullName>
    </recommendedName>
</protein>
<dbReference type="EMBL" id="JBCNJP010000010">
    <property type="protein sequence ID" value="KAK9071812.1"/>
    <property type="molecule type" value="Genomic_DNA"/>
</dbReference>
<dbReference type="SUPFAM" id="SSF46689">
    <property type="entry name" value="Homeodomain-like"/>
    <property type="match status" value="1"/>
</dbReference>
<dbReference type="InterPro" id="IPR009057">
    <property type="entry name" value="Homeodomain-like_sf"/>
</dbReference>
<feature type="region of interest" description="Disordered" evidence="4">
    <location>
        <begin position="299"/>
        <end position="325"/>
    </location>
</feature>
<dbReference type="InterPro" id="IPR011011">
    <property type="entry name" value="Znf_FYVE_PHD"/>
</dbReference>
<dbReference type="Pfam" id="PF00249">
    <property type="entry name" value="Myb_DNA-binding"/>
    <property type="match status" value="1"/>
</dbReference>
<dbReference type="InterPro" id="IPR001005">
    <property type="entry name" value="SANT/Myb"/>
</dbReference>
<evidence type="ECO:0000256" key="1">
    <source>
        <dbReference type="ARBA" id="ARBA00022723"/>
    </source>
</evidence>
<keyword evidence="2" id="KW-0863">Zinc-finger</keyword>
<organism evidence="6 7">
    <name type="scientific">Deinandra increscens subsp. villosa</name>
    <dbReference type="NCBI Taxonomy" id="3103831"/>
    <lineage>
        <taxon>Eukaryota</taxon>
        <taxon>Viridiplantae</taxon>
        <taxon>Streptophyta</taxon>
        <taxon>Embryophyta</taxon>
        <taxon>Tracheophyta</taxon>
        <taxon>Spermatophyta</taxon>
        <taxon>Magnoliopsida</taxon>
        <taxon>eudicotyledons</taxon>
        <taxon>Gunneridae</taxon>
        <taxon>Pentapetalae</taxon>
        <taxon>asterids</taxon>
        <taxon>campanulids</taxon>
        <taxon>Asterales</taxon>
        <taxon>Asteraceae</taxon>
        <taxon>Asteroideae</taxon>
        <taxon>Heliantheae alliance</taxon>
        <taxon>Madieae</taxon>
        <taxon>Madiinae</taxon>
        <taxon>Deinandra</taxon>
    </lineage>
</organism>
<feature type="domain" description="Myb-like" evidence="5">
    <location>
        <begin position="611"/>
        <end position="672"/>
    </location>
</feature>
<accession>A0AAP0DFI8</accession>
<dbReference type="SUPFAM" id="SSF57903">
    <property type="entry name" value="FYVE/PHD zinc finger"/>
    <property type="match status" value="1"/>
</dbReference>
<dbReference type="PROSITE" id="PS50090">
    <property type="entry name" value="MYB_LIKE"/>
    <property type="match status" value="1"/>
</dbReference>
<evidence type="ECO:0000256" key="4">
    <source>
        <dbReference type="SAM" id="MobiDB-lite"/>
    </source>
</evidence>
<dbReference type="CDD" id="cd11660">
    <property type="entry name" value="SANT_TRF"/>
    <property type="match status" value="1"/>
</dbReference>
<sequence length="673" mass="75231">MADKCSIVPSVVWNWVIEALASSEQADLSILNGLVQKAPAISGDAGKDTREIVSLRCLEVLSAHGNEATVDAKTPKVSFDCSERCEDVLKKILHETPEQMANLEKARWDWDVGPFLKHKRSFFSRCLLKKLKEGILANNNPLLAPLKEKSKLVISKAAEDTSPASDDSGSQDMHKMRHNKRVSAENILEFVVKSKNSNNKLQPSNERVNCIPLLAALKEKSTLVIPNAFEDTSLANDDSVGHNKRVSAENMENLEFVVKSKDCNNNVQPSNGRANDDNSNPLLAALKEKSTLVIADASEDTNLADDDNAPQDTHTEEHNKKTSSENMETLEFVLKFKDYNNGAQQNNQRANVDPETTGIASIKEAFLKSQCTTSQDLCMKCNESRDLLVCSSDSCLLKFHDSCLLGSAATLEENGKSFCPFCAYSRADSKYQEAMRNVSLARKNLQAFFNFTVRPRSSKSSTKGSEELEVNEDRQMGANNIDCIISNEKDSDPVISDVNEDREVRANNTNCIFNEKDSTLPDPMITYVNDVGDGDGPSVKQTTELPQNPTRESSTSKQKCPTRESNTQKQKCPTRESSTPKQKCKEKESSNLATSLLRKRKVKDIPPPFPQLRRTKLRWTKSEEETLKEGVERYSNGNDKKISWKEILDFGHNVFDKGRTTIDLKDKWRNMCK</sequence>
<dbReference type="Gene3D" id="3.30.40.10">
    <property type="entry name" value="Zinc/RING finger domain, C3HC4 (zinc finger)"/>
    <property type="match status" value="1"/>
</dbReference>
<evidence type="ECO:0000256" key="3">
    <source>
        <dbReference type="ARBA" id="ARBA00022833"/>
    </source>
</evidence>
<evidence type="ECO:0000313" key="7">
    <source>
        <dbReference type="Proteomes" id="UP001408789"/>
    </source>
</evidence>
<feature type="region of interest" description="Disordered" evidence="4">
    <location>
        <begin position="155"/>
        <end position="175"/>
    </location>
</feature>
<keyword evidence="1" id="KW-0479">Metal-binding</keyword>
<keyword evidence="7" id="KW-1185">Reference proteome</keyword>
<dbReference type="Gene3D" id="1.10.246.220">
    <property type="match status" value="1"/>
</dbReference>
<keyword evidence="3" id="KW-0862">Zinc</keyword>
<gene>
    <name evidence="6" type="ORF">SSX86_008241</name>
</gene>
<feature type="compositionally biased region" description="Acidic residues" evidence="4">
    <location>
        <begin position="299"/>
        <end position="309"/>
    </location>
</feature>
<reference evidence="6 7" key="1">
    <citation type="submission" date="2024-04" db="EMBL/GenBank/DDBJ databases">
        <title>The reference genome of an endangered Asteraceae, Deinandra increscens subsp. villosa, native to the Central Coast of California.</title>
        <authorList>
            <person name="Guilliams M."/>
            <person name="Hasenstab-Lehman K."/>
            <person name="Meyer R."/>
            <person name="Mcevoy S."/>
        </authorList>
    </citation>
    <scope>NUCLEOTIDE SEQUENCE [LARGE SCALE GENOMIC DNA]</scope>
    <source>
        <tissue evidence="6">Leaf</tissue>
    </source>
</reference>
<feature type="compositionally biased region" description="Polar residues" evidence="4">
    <location>
        <begin position="162"/>
        <end position="171"/>
    </location>
</feature>
<feature type="region of interest" description="Disordered" evidence="4">
    <location>
        <begin position="522"/>
        <end position="591"/>
    </location>
</feature>
<comment type="caution">
    <text evidence="6">The sequence shown here is derived from an EMBL/GenBank/DDBJ whole genome shotgun (WGS) entry which is preliminary data.</text>
</comment>
<name>A0AAP0DFI8_9ASTR</name>
<dbReference type="PANTHER" id="PTHR47863:SF10">
    <property type="entry name" value="HOMEODOMAIN-LIKE, ZINC FINGER, RING_FYVE_PHD-TYPE-RELATED"/>
    <property type="match status" value="1"/>
</dbReference>